<accession>A0A7Y4KRB3</accession>
<keyword evidence="2" id="KW-1185">Reference proteome</keyword>
<protein>
    <submittedName>
        <fullName evidence="1">Uncharacterized protein</fullName>
    </submittedName>
</protein>
<dbReference type="EMBL" id="JABFJV010000316">
    <property type="protein sequence ID" value="NOK38398.1"/>
    <property type="molecule type" value="Genomic_DNA"/>
</dbReference>
<gene>
    <name evidence="1" type="ORF">HMI49_34895</name>
</gene>
<dbReference type="RefSeq" id="WP_158617087.1">
    <property type="nucleotide sequence ID" value="NZ_JABFJV010000316.1"/>
</dbReference>
<sequence>MLHDVHRLAVRYHWSEDQILRLTLPRRAAYLAIIEAEDDRRLFDALGEG</sequence>
<evidence type="ECO:0000313" key="2">
    <source>
        <dbReference type="Proteomes" id="UP000563426"/>
    </source>
</evidence>
<proteinExistence type="predicted"/>
<name>A0A7Y4KRB3_9BACT</name>
<dbReference type="Proteomes" id="UP000563426">
    <property type="component" value="Unassembled WGS sequence"/>
</dbReference>
<comment type="caution">
    <text evidence="1">The sequence shown here is derived from an EMBL/GenBank/DDBJ whole genome shotgun (WGS) entry which is preliminary data.</text>
</comment>
<organism evidence="1 2">
    <name type="scientific">Corallococcus exercitus</name>
    <dbReference type="NCBI Taxonomy" id="2316736"/>
    <lineage>
        <taxon>Bacteria</taxon>
        <taxon>Pseudomonadati</taxon>
        <taxon>Myxococcota</taxon>
        <taxon>Myxococcia</taxon>
        <taxon>Myxococcales</taxon>
        <taxon>Cystobacterineae</taxon>
        <taxon>Myxococcaceae</taxon>
        <taxon>Corallococcus</taxon>
    </lineage>
</organism>
<dbReference type="AlphaFoldDB" id="A0A7Y4KRB3"/>
<evidence type="ECO:0000313" key="1">
    <source>
        <dbReference type="EMBL" id="NOK38398.1"/>
    </source>
</evidence>
<dbReference type="OrthoDB" id="283948at2"/>
<reference evidence="1 2" key="1">
    <citation type="submission" date="2020-05" db="EMBL/GenBank/DDBJ databases">
        <authorList>
            <person name="Whitworth D."/>
        </authorList>
    </citation>
    <scope>NUCLEOTIDE SEQUENCE [LARGE SCALE GENOMIC DNA]</scope>
    <source>
        <strain evidence="1 2">AB043B</strain>
    </source>
</reference>